<accession>A0ABP1NDE8</accession>
<sequence>MKIVFLGFCFLCLSASRVQSKPQITKLFPIQEETNEPQQRDTTETKPLDTLLGKLRATYNFVFRKPENTSNVEKILAKDAPDPDVEVLKLIWSNQMQPNSKDKESSTKSEPQRTYLGAKEDFVNNIQPIDRLERLEPLDFEDEMEIVKDRDVEFVTPRNGFHFPVTLSRHFVDWLGSLLGITYGVYSKLARIIYSNNTSIRVN</sequence>
<dbReference type="Proteomes" id="UP001642520">
    <property type="component" value="Unassembled WGS sequence"/>
</dbReference>
<protein>
    <submittedName>
        <fullName evidence="2">Uncharacterized protein</fullName>
    </submittedName>
</protein>
<evidence type="ECO:0000313" key="2">
    <source>
        <dbReference type="EMBL" id="CAL7939013.1"/>
    </source>
</evidence>
<gene>
    <name evidence="2" type="ORF">XYLVIOL_LOCUS3631</name>
</gene>
<evidence type="ECO:0000313" key="3">
    <source>
        <dbReference type="Proteomes" id="UP001642520"/>
    </source>
</evidence>
<organism evidence="2 3">
    <name type="scientific">Xylocopa violacea</name>
    <name type="common">Violet carpenter bee</name>
    <name type="synonym">Apis violacea</name>
    <dbReference type="NCBI Taxonomy" id="135666"/>
    <lineage>
        <taxon>Eukaryota</taxon>
        <taxon>Metazoa</taxon>
        <taxon>Ecdysozoa</taxon>
        <taxon>Arthropoda</taxon>
        <taxon>Hexapoda</taxon>
        <taxon>Insecta</taxon>
        <taxon>Pterygota</taxon>
        <taxon>Neoptera</taxon>
        <taxon>Endopterygota</taxon>
        <taxon>Hymenoptera</taxon>
        <taxon>Apocrita</taxon>
        <taxon>Aculeata</taxon>
        <taxon>Apoidea</taxon>
        <taxon>Anthophila</taxon>
        <taxon>Apidae</taxon>
        <taxon>Xylocopa</taxon>
        <taxon>Xylocopa</taxon>
    </lineage>
</organism>
<dbReference type="EMBL" id="CAXAJV020001289">
    <property type="protein sequence ID" value="CAL7939013.1"/>
    <property type="molecule type" value="Genomic_DNA"/>
</dbReference>
<name>A0ABP1NDE8_XYLVO</name>
<keyword evidence="3" id="KW-1185">Reference proteome</keyword>
<comment type="caution">
    <text evidence="2">The sequence shown here is derived from an EMBL/GenBank/DDBJ whole genome shotgun (WGS) entry which is preliminary data.</text>
</comment>
<feature type="chain" id="PRO_5046850980" evidence="1">
    <location>
        <begin position="21"/>
        <end position="203"/>
    </location>
</feature>
<keyword evidence="1" id="KW-0732">Signal</keyword>
<reference evidence="2 3" key="1">
    <citation type="submission" date="2024-08" db="EMBL/GenBank/DDBJ databases">
        <authorList>
            <person name="Will J Nash"/>
            <person name="Angela Man"/>
            <person name="Seanna McTaggart"/>
            <person name="Kendall Baker"/>
            <person name="Tom Barker"/>
            <person name="Leah Catchpole"/>
            <person name="Alex Durrant"/>
            <person name="Karim Gharbi"/>
            <person name="Naomi Irish"/>
            <person name="Gemy Kaithakottil"/>
            <person name="Debby Ku"/>
            <person name="Aaliyah Providence"/>
            <person name="Felix Shaw"/>
            <person name="David Swarbreck"/>
            <person name="Chris Watkins"/>
            <person name="Ann M. McCartney"/>
            <person name="Giulio Formenti"/>
            <person name="Alice Mouton"/>
            <person name="Noel Vella"/>
            <person name="Bjorn M von Reumont"/>
            <person name="Adriana Vella"/>
            <person name="Wilfried Haerty"/>
        </authorList>
    </citation>
    <scope>NUCLEOTIDE SEQUENCE [LARGE SCALE GENOMIC DNA]</scope>
</reference>
<feature type="signal peptide" evidence="1">
    <location>
        <begin position="1"/>
        <end position="20"/>
    </location>
</feature>
<proteinExistence type="predicted"/>
<evidence type="ECO:0000256" key="1">
    <source>
        <dbReference type="SAM" id="SignalP"/>
    </source>
</evidence>